<gene>
    <name evidence="1" type="ORF">LCGC14_2042550</name>
</gene>
<accession>A0A0F9H4W9</accession>
<organism evidence="1">
    <name type="scientific">marine sediment metagenome</name>
    <dbReference type="NCBI Taxonomy" id="412755"/>
    <lineage>
        <taxon>unclassified sequences</taxon>
        <taxon>metagenomes</taxon>
        <taxon>ecological metagenomes</taxon>
    </lineage>
</organism>
<reference evidence="1" key="1">
    <citation type="journal article" date="2015" name="Nature">
        <title>Complex archaea that bridge the gap between prokaryotes and eukaryotes.</title>
        <authorList>
            <person name="Spang A."/>
            <person name="Saw J.H."/>
            <person name="Jorgensen S.L."/>
            <person name="Zaremba-Niedzwiedzka K."/>
            <person name="Martijn J."/>
            <person name="Lind A.E."/>
            <person name="van Eijk R."/>
            <person name="Schleper C."/>
            <person name="Guy L."/>
            <person name="Ettema T.J."/>
        </authorList>
    </citation>
    <scope>NUCLEOTIDE SEQUENCE</scope>
</reference>
<dbReference type="AlphaFoldDB" id="A0A0F9H4W9"/>
<evidence type="ECO:0000313" key="1">
    <source>
        <dbReference type="EMBL" id="KKL76675.1"/>
    </source>
</evidence>
<protein>
    <submittedName>
        <fullName evidence="1">Uncharacterized protein</fullName>
    </submittedName>
</protein>
<name>A0A0F9H4W9_9ZZZZ</name>
<comment type="caution">
    <text evidence="1">The sequence shown here is derived from an EMBL/GenBank/DDBJ whole genome shotgun (WGS) entry which is preliminary data.</text>
</comment>
<sequence length="71" mass="7867">MFDKVRLFANPTDEEYAMAPCPGCGQGKVLDADQYFGRVSTHCADIEKDGKVLVKGCGWHQTVDWSKNATE</sequence>
<dbReference type="EMBL" id="LAZR01023972">
    <property type="protein sequence ID" value="KKL76675.1"/>
    <property type="molecule type" value="Genomic_DNA"/>
</dbReference>
<feature type="non-terminal residue" evidence="1">
    <location>
        <position position="71"/>
    </location>
</feature>
<proteinExistence type="predicted"/>